<proteinExistence type="predicted"/>
<evidence type="ECO:0000313" key="3">
    <source>
        <dbReference type="Proteomes" id="UP001515500"/>
    </source>
</evidence>
<evidence type="ECO:0000313" key="4">
    <source>
        <dbReference type="RefSeq" id="XP_039135739.1"/>
    </source>
</evidence>
<dbReference type="Pfam" id="PF00438">
    <property type="entry name" value="S-AdoMet_synt_N"/>
    <property type="match status" value="1"/>
</dbReference>
<dbReference type="InterPro" id="IPR022636">
    <property type="entry name" value="S-AdoMet_synthetase_sfam"/>
</dbReference>
<gene>
    <name evidence="4" type="primary">LOC120273162</name>
</gene>
<dbReference type="InterPro" id="IPR022628">
    <property type="entry name" value="S-AdoMet_synt_N"/>
</dbReference>
<dbReference type="GO" id="GO:0046872">
    <property type="term" value="F:metal ion binding"/>
    <property type="evidence" value="ECO:0007669"/>
    <property type="project" value="UniProtKB-KW"/>
</dbReference>
<dbReference type="PANTHER" id="PTHR11964">
    <property type="entry name" value="S-ADENOSYLMETHIONINE SYNTHETASE"/>
    <property type="match status" value="1"/>
</dbReference>
<dbReference type="GO" id="GO:0005524">
    <property type="term" value="F:ATP binding"/>
    <property type="evidence" value="ECO:0007669"/>
    <property type="project" value="InterPro"/>
</dbReference>
<accession>A0AB40C7D1</accession>
<sequence length="85" mass="9566">MDTFLFTSKSVNEGHTLKLCDQIFNVVLDACLAHYPDSKVDCETCTKTNMVISFVSDDGGFDTDHCKVLVNIEQQFPARKPLYCL</sequence>
<dbReference type="SUPFAM" id="SSF55973">
    <property type="entry name" value="S-adenosylmethionine synthetase"/>
    <property type="match status" value="1"/>
</dbReference>
<dbReference type="Proteomes" id="UP001515500">
    <property type="component" value="Chromosome 12"/>
</dbReference>
<reference evidence="4" key="1">
    <citation type="submission" date="2025-08" db="UniProtKB">
        <authorList>
            <consortium name="RefSeq"/>
        </authorList>
    </citation>
    <scope>IDENTIFICATION</scope>
</reference>
<dbReference type="Gene3D" id="3.30.300.10">
    <property type="match status" value="1"/>
</dbReference>
<name>A0AB40C7D1_DIOCR</name>
<keyword evidence="3" id="KW-1185">Reference proteome</keyword>
<evidence type="ECO:0000259" key="2">
    <source>
        <dbReference type="Pfam" id="PF00438"/>
    </source>
</evidence>
<dbReference type="InterPro" id="IPR002133">
    <property type="entry name" value="S-AdoMet_synthetase"/>
</dbReference>
<dbReference type="GO" id="GO:0006556">
    <property type="term" value="P:S-adenosylmethionine biosynthetic process"/>
    <property type="evidence" value="ECO:0007669"/>
    <property type="project" value="InterPro"/>
</dbReference>
<dbReference type="RefSeq" id="XP_039135739.1">
    <property type="nucleotide sequence ID" value="XM_039279805.1"/>
</dbReference>
<dbReference type="GO" id="GO:0004478">
    <property type="term" value="F:methionine adenosyltransferase activity"/>
    <property type="evidence" value="ECO:0007669"/>
    <property type="project" value="InterPro"/>
</dbReference>
<keyword evidence="1" id="KW-0479">Metal-binding</keyword>
<feature type="domain" description="S-adenosylmethionine synthetase N-terminal" evidence="2">
    <location>
        <begin position="4"/>
        <end position="52"/>
    </location>
</feature>
<dbReference type="GeneID" id="120273162"/>
<organism evidence="3 4">
    <name type="scientific">Dioscorea cayennensis subsp. rotundata</name>
    <name type="common">White Guinea yam</name>
    <name type="synonym">Dioscorea rotundata</name>
    <dbReference type="NCBI Taxonomy" id="55577"/>
    <lineage>
        <taxon>Eukaryota</taxon>
        <taxon>Viridiplantae</taxon>
        <taxon>Streptophyta</taxon>
        <taxon>Embryophyta</taxon>
        <taxon>Tracheophyta</taxon>
        <taxon>Spermatophyta</taxon>
        <taxon>Magnoliopsida</taxon>
        <taxon>Liliopsida</taxon>
        <taxon>Dioscoreales</taxon>
        <taxon>Dioscoreaceae</taxon>
        <taxon>Dioscorea</taxon>
    </lineage>
</organism>
<dbReference type="AlphaFoldDB" id="A0AB40C7D1"/>
<evidence type="ECO:0000256" key="1">
    <source>
        <dbReference type="ARBA" id="ARBA00022723"/>
    </source>
</evidence>
<protein>
    <submittedName>
        <fullName evidence="4">S-adenosylmethionine synthase-like</fullName>
    </submittedName>
</protein>